<evidence type="ECO:0000313" key="3">
    <source>
        <dbReference type="Proteomes" id="UP001223586"/>
    </source>
</evidence>
<dbReference type="Gene3D" id="3.40.630.30">
    <property type="match status" value="1"/>
</dbReference>
<sequence length="231" mass="26988">MAIRWGEIRCENDIHLEKVFDLFDQTFPIEVRESHNIFLKSLQYARKRKPNNYRFLIGLEDDRLVSFATGHYLSDVNSGFIVYLVTNPLERSKGLGAKTLLKLEELLNKDAILAGNTSIKAIILETEKQEMVHTEEEKEDCIKRHKFFDRNHYKLFEKIDYLQPPLLSGESIIPLNLFIKNVQTDELTKEEVSEVIRAIYKEKYYLVNEIDKNVLNSCLEKMAIDNEGLCN</sequence>
<accession>A0ABT9WP07</accession>
<dbReference type="Proteomes" id="UP001223586">
    <property type="component" value="Unassembled WGS sequence"/>
</dbReference>
<dbReference type="Pfam" id="PF00583">
    <property type="entry name" value="Acetyltransf_1"/>
    <property type="match status" value="1"/>
</dbReference>
<keyword evidence="3" id="KW-1185">Reference proteome</keyword>
<reference evidence="2 3" key="1">
    <citation type="submission" date="2023-07" db="EMBL/GenBank/DDBJ databases">
        <title>Genomic Encyclopedia of Type Strains, Phase IV (KMG-IV): sequencing the most valuable type-strain genomes for metagenomic binning, comparative biology and taxonomic classification.</title>
        <authorList>
            <person name="Goeker M."/>
        </authorList>
    </citation>
    <scope>NUCLEOTIDE SEQUENCE [LARGE SCALE GENOMIC DNA]</scope>
    <source>
        <strain evidence="2 3">DSM 23837</strain>
    </source>
</reference>
<evidence type="ECO:0000313" key="2">
    <source>
        <dbReference type="EMBL" id="MDQ0174974.1"/>
    </source>
</evidence>
<feature type="domain" description="N-acetyltransferase" evidence="1">
    <location>
        <begin position="6"/>
        <end position="180"/>
    </location>
</feature>
<dbReference type="RefSeq" id="WP_307226884.1">
    <property type="nucleotide sequence ID" value="NZ_JAUSTT010000003.1"/>
</dbReference>
<evidence type="ECO:0000259" key="1">
    <source>
        <dbReference type="PROSITE" id="PS51186"/>
    </source>
</evidence>
<protein>
    <recommendedName>
        <fullName evidence="1">N-acetyltransferase domain-containing protein</fullName>
    </recommendedName>
</protein>
<dbReference type="PROSITE" id="PS51186">
    <property type="entry name" value="GNAT"/>
    <property type="match status" value="1"/>
</dbReference>
<proteinExistence type="predicted"/>
<comment type="caution">
    <text evidence="2">The sequence shown here is derived from an EMBL/GenBank/DDBJ whole genome shotgun (WGS) entry which is preliminary data.</text>
</comment>
<dbReference type="InterPro" id="IPR000182">
    <property type="entry name" value="GNAT_dom"/>
</dbReference>
<dbReference type="InterPro" id="IPR016181">
    <property type="entry name" value="Acyl_CoA_acyltransferase"/>
</dbReference>
<gene>
    <name evidence="2" type="ORF">J2S08_000808</name>
</gene>
<organism evidence="2 3">
    <name type="scientific">Bacillus chungangensis</name>
    <dbReference type="NCBI Taxonomy" id="587633"/>
    <lineage>
        <taxon>Bacteria</taxon>
        <taxon>Bacillati</taxon>
        <taxon>Bacillota</taxon>
        <taxon>Bacilli</taxon>
        <taxon>Bacillales</taxon>
        <taxon>Bacillaceae</taxon>
        <taxon>Bacillus</taxon>
    </lineage>
</organism>
<dbReference type="SUPFAM" id="SSF55729">
    <property type="entry name" value="Acyl-CoA N-acyltransferases (Nat)"/>
    <property type="match status" value="1"/>
</dbReference>
<name>A0ABT9WP07_9BACI</name>
<dbReference type="EMBL" id="JAUSTT010000003">
    <property type="protein sequence ID" value="MDQ0174974.1"/>
    <property type="molecule type" value="Genomic_DNA"/>
</dbReference>